<name>A0A5B0X6R7_9GAMM</name>
<dbReference type="Gene3D" id="1.10.10.10">
    <property type="entry name" value="Winged helix-like DNA-binding domain superfamily/Winged helix DNA-binding domain"/>
    <property type="match status" value="1"/>
</dbReference>
<evidence type="ECO:0000256" key="4">
    <source>
        <dbReference type="ARBA" id="ARBA00023163"/>
    </source>
</evidence>
<dbReference type="Proteomes" id="UP000323708">
    <property type="component" value="Unassembled WGS sequence"/>
</dbReference>
<dbReference type="PRINTS" id="PR00039">
    <property type="entry name" value="HTHLYSR"/>
</dbReference>
<keyword evidence="2" id="KW-0805">Transcription regulation</keyword>
<dbReference type="InterPro" id="IPR036390">
    <property type="entry name" value="WH_DNA-bd_sf"/>
</dbReference>
<evidence type="ECO:0000256" key="3">
    <source>
        <dbReference type="ARBA" id="ARBA00023125"/>
    </source>
</evidence>
<gene>
    <name evidence="6" type="ORF">F0M18_02580</name>
</gene>
<dbReference type="InterPro" id="IPR005119">
    <property type="entry name" value="LysR_subst-bd"/>
</dbReference>
<dbReference type="InterPro" id="IPR000847">
    <property type="entry name" value="LysR_HTH_N"/>
</dbReference>
<dbReference type="Pfam" id="PF00126">
    <property type="entry name" value="HTH_1"/>
    <property type="match status" value="1"/>
</dbReference>
<dbReference type="RefSeq" id="WP_149609804.1">
    <property type="nucleotide sequence ID" value="NZ_VTUX01000001.1"/>
</dbReference>
<reference evidence="6 7" key="1">
    <citation type="submission" date="2019-09" db="EMBL/GenBank/DDBJ databases">
        <authorList>
            <person name="Chen X.-Y."/>
        </authorList>
    </citation>
    <scope>NUCLEOTIDE SEQUENCE [LARGE SCALE GENOMIC DNA]</scope>
    <source>
        <strain evidence="6 7">NY5</strain>
    </source>
</reference>
<dbReference type="EMBL" id="VTUX01000001">
    <property type="protein sequence ID" value="KAA1194335.1"/>
    <property type="molecule type" value="Genomic_DNA"/>
</dbReference>
<dbReference type="SUPFAM" id="SSF46785">
    <property type="entry name" value="Winged helix' DNA-binding domain"/>
    <property type="match status" value="1"/>
</dbReference>
<dbReference type="PANTHER" id="PTHR30126">
    <property type="entry name" value="HTH-TYPE TRANSCRIPTIONAL REGULATOR"/>
    <property type="match status" value="1"/>
</dbReference>
<organism evidence="6 7">
    <name type="scientific">Pseudohalioglobus sediminis</name>
    <dbReference type="NCBI Taxonomy" id="2606449"/>
    <lineage>
        <taxon>Bacteria</taxon>
        <taxon>Pseudomonadati</taxon>
        <taxon>Pseudomonadota</taxon>
        <taxon>Gammaproteobacteria</taxon>
        <taxon>Cellvibrionales</taxon>
        <taxon>Halieaceae</taxon>
        <taxon>Pseudohalioglobus</taxon>
    </lineage>
</organism>
<dbReference type="Gene3D" id="3.40.190.290">
    <property type="match status" value="1"/>
</dbReference>
<dbReference type="GO" id="GO:0000976">
    <property type="term" value="F:transcription cis-regulatory region binding"/>
    <property type="evidence" value="ECO:0007669"/>
    <property type="project" value="TreeGrafter"/>
</dbReference>
<accession>A0A5B0X6R7</accession>
<dbReference type="SUPFAM" id="SSF53850">
    <property type="entry name" value="Periplasmic binding protein-like II"/>
    <property type="match status" value="1"/>
</dbReference>
<dbReference type="InterPro" id="IPR036388">
    <property type="entry name" value="WH-like_DNA-bd_sf"/>
</dbReference>
<sequence>MSVQFEQLKAFVTAAELGSFSAAARKLGKAQSSVSALVQNLEIDLGLTLFDRSSRSPRLTEEGHAIIREAKAVLQSVEVVEVKAHGLSAGVESNLTLAVDDAMYPIRKLHPVITEFVAQFPSTHLVLLVRAHTGPGQLVLNNQADLAIMRSTEDYPEEFHLRGIGSSEFLTVCGASHPLAQLHPVSEEELMQHCHVRITTAEEGARQQDSEISHRRIYVNDYNCLIDLVIGGFGWAQIPAHMLGSHPASAQLVQLGSLYQSVPYTCAVDLVWHRSRQLGTAGRWLLDRLSGV</sequence>
<evidence type="ECO:0000259" key="5">
    <source>
        <dbReference type="PROSITE" id="PS50931"/>
    </source>
</evidence>
<proteinExistence type="inferred from homology"/>
<keyword evidence="4" id="KW-0804">Transcription</keyword>
<dbReference type="PROSITE" id="PS50931">
    <property type="entry name" value="HTH_LYSR"/>
    <property type="match status" value="1"/>
</dbReference>
<evidence type="ECO:0000313" key="7">
    <source>
        <dbReference type="Proteomes" id="UP000323708"/>
    </source>
</evidence>
<keyword evidence="3" id="KW-0238">DNA-binding</keyword>
<evidence type="ECO:0000256" key="1">
    <source>
        <dbReference type="ARBA" id="ARBA00009437"/>
    </source>
</evidence>
<feature type="domain" description="HTH lysR-type" evidence="5">
    <location>
        <begin position="3"/>
        <end position="60"/>
    </location>
</feature>
<dbReference type="AlphaFoldDB" id="A0A5B0X6R7"/>
<keyword evidence="7" id="KW-1185">Reference proteome</keyword>
<dbReference type="GO" id="GO:0003700">
    <property type="term" value="F:DNA-binding transcription factor activity"/>
    <property type="evidence" value="ECO:0007669"/>
    <property type="project" value="InterPro"/>
</dbReference>
<dbReference type="FunFam" id="1.10.10.10:FF:000001">
    <property type="entry name" value="LysR family transcriptional regulator"/>
    <property type="match status" value="1"/>
</dbReference>
<comment type="caution">
    <text evidence="6">The sequence shown here is derived from an EMBL/GenBank/DDBJ whole genome shotgun (WGS) entry which is preliminary data.</text>
</comment>
<dbReference type="Pfam" id="PF03466">
    <property type="entry name" value="LysR_substrate"/>
    <property type="match status" value="1"/>
</dbReference>
<evidence type="ECO:0000313" key="6">
    <source>
        <dbReference type="EMBL" id="KAA1194335.1"/>
    </source>
</evidence>
<protein>
    <submittedName>
        <fullName evidence="6">LysR family transcriptional regulator</fullName>
    </submittedName>
</protein>
<comment type="similarity">
    <text evidence="1">Belongs to the LysR transcriptional regulatory family.</text>
</comment>
<evidence type="ECO:0000256" key="2">
    <source>
        <dbReference type="ARBA" id="ARBA00023015"/>
    </source>
</evidence>
<dbReference type="PANTHER" id="PTHR30126:SF91">
    <property type="entry name" value="LYSR FAMILY TRANSCRIPTIONAL REGULATOR"/>
    <property type="match status" value="1"/>
</dbReference>